<dbReference type="SUPFAM" id="SSF48435">
    <property type="entry name" value="Bacterial muramidases"/>
    <property type="match status" value="1"/>
</dbReference>
<dbReference type="InterPro" id="IPR000189">
    <property type="entry name" value="Transglyc_AS"/>
</dbReference>
<dbReference type="Proteomes" id="UP000191110">
    <property type="component" value="Unassembled WGS sequence"/>
</dbReference>
<comment type="similarity">
    <text evidence="1">Belongs to the transglycosylase Slt family.</text>
</comment>
<dbReference type="InterPro" id="IPR008939">
    <property type="entry name" value="Lytic_TGlycosylase_superhlx_U"/>
</dbReference>
<dbReference type="GO" id="GO:0008933">
    <property type="term" value="F:peptidoglycan lytic transglycosylase activity"/>
    <property type="evidence" value="ECO:0007669"/>
    <property type="project" value="InterPro"/>
</dbReference>
<evidence type="ECO:0000313" key="7">
    <source>
        <dbReference type="Proteomes" id="UP000191110"/>
    </source>
</evidence>
<protein>
    <recommendedName>
        <fullName evidence="8">Transglycosylase SLT domain-containing protein</fullName>
    </recommendedName>
</protein>
<dbReference type="Gene3D" id="1.10.1240.20">
    <property type="entry name" value="Lytic transglycosylase, superhelical linker domain"/>
    <property type="match status" value="1"/>
</dbReference>
<dbReference type="InterPro" id="IPR008258">
    <property type="entry name" value="Transglycosylase_SLT_dom_1"/>
</dbReference>
<dbReference type="GO" id="GO:0042597">
    <property type="term" value="C:periplasmic space"/>
    <property type="evidence" value="ECO:0007669"/>
    <property type="project" value="InterPro"/>
</dbReference>
<accession>A0A1T2L636</accession>
<evidence type="ECO:0000259" key="4">
    <source>
        <dbReference type="Pfam" id="PF01464"/>
    </source>
</evidence>
<dbReference type="CDD" id="cd13401">
    <property type="entry name" value="Slt70-like"/>
    <property type="match status" value="1"/>
</dbReference>
<evidence type="ECO:0000256" key="3">
    <source>
        <dbReference type="SAM" id="SignalP"/>
    </source>
</evidence>
<dbReference type="SUPFAM" id="SSF53955">
    <property type="entry name" value="Lysozyme-like"/>
    <property type="match status" value="1"/>
</dbReference>
<dbReference type="Gene3D" id="1.25.20.10">
    <property type="entry name" value="Bacterial muramidases"/>
    <property type="match status" value="1"/>
</dbReference>
<keyword evidence="7" id="KW-1185">Reference proteome</keyword>
<dbReference type="AlphaFoldDB" id="A0A1T2L636"/>
<gene>
    <name evidence="6" type="ORF">BOW53_07240</name>
</gene>
<evidence type="ECO:0000259" key="5">
    <source>
        <dbReference type="Pfam" id="PF14718"/>
    </source>
</evidence>
<evidence type="ECO:0000256" key="1">
    <source>
        <dbReference type="ARBA" id="ARBA00007734"/>
    </source>
</evidence>
<dbReference type="InterPro" id="IPR037061">
    <property type="entry name" value="Lytic_TGlycoase_superhlx_L_sf"/>
</dbReference>
<comment type="caution">
    <text evidence="6">The sequence shown here is derived from an EMBL/GenBank/DDBJ whole genome shotgun (WGS) entry which is preliminary data.</text>
</comment>
<reference evidence="6 7" key="1">
    <citation type="submission" date="2016-11" db="EMBL/GenBank/DDBJ databases">
        <title>Mixed transmission modes and dynamic genome evolution in an obligate animal-bacterial symbiosis.</title>
        <authorList>
            <person name="Russell S.L."/>
            <person name="Corbett-Detig R.B."/>
            <person name="Cavanaugh C.M."/>
        </authorList>
    </citation>
    <scope>NUCLEOTIDE SEQUENCE [LARGE SCALE GENOMIC DNA]</scope>
    <source>
        <strain evidence="6">Sveles-Q1</strain>
    </source>
</reference>
<feature type="domain" description="Transglycosylase SLT" evidence="4">
    <location>
        <begin position="479"/>
        <end position="594"/>
    </location>
</feature>
<organism evidence="6 7">
    <name type="scientific">Solemya pervernicosa gill symbiont</name>
    <dbReference type="NCBI Taxonomy" id="642797"/>
    <lineage>
        <taxon>Bacteria</taxon>
        <taxon>Pseudomonadati</taxon>
        <taxon>Pseudomonadota</taxon>
        <taxon>Gammaproteobacteria</taxon>
        <taxon>sulfur-oxidizing symbionts</taxon>
    </lineage>
</organism>
<dbReference type="GO" id="GO:0016020">
    <property type="term" value="C:membrane"/>
    <property type="evidence" value="ECO:0007669"/>
    <property type="project" value="InterPro"/>
</dbReference>
<evidence type="ECO:0000256" key="2">
    <source>
        <dbReference type="ARBA" id="ARBA00022729"/>
    </source>
</evidence>
<dbReference type="OrthoDB" id="92254at2"/>
<dbReference type="InterPro" id="IPR012289">
    <property type="entry name" value="Lytic_TGlycosylase_superhlx_L"/>
</dbReference>
<name>A0A1T2L636_9GAMM</name>
<dbReference type="EMBL" id="MPRL01000022">
    <property type="protein sequence ID" value="OOZ40567.1"/>
    <property type="molecule type" value="Genomic_DNA"/>
</dbReference>
<dbReference type="Pfam" id="PF01464">
    <property type="entry name" value="SLT"/>
    <property type="match status" value="1"/>
</dbReference>
<dbReference type="GO" id="GO:0004553">
    <property type="term" value="F:hydrolase activity, hydrolyzing O-glycosyl compounds"/>
    <property type="evidence" value="ECO:0007669"/>
    <property type="project" value="InterPro"/>
</dbReference>
<feature type="domain" description="Lytic transglycosylase superhelical linker" evidence="5">
    <location>
        <begin position="401"/>
        <end position="464"/>
    </location>
</feature>
<dbReference type="PANTHER" id="PTHR37423:SF5">
    <property type="entry name" value="SOLUBLE LYTIC MUREIN TRANSGLYCOSYLASE"/>
    <property type="match status" value="1"/>
</dbReference>
<feature type="chain" id="PRO_5010533598" description="Transglycosylase SLT domain-containing protein" evidence="3">
    <location>
        <begin position="23"/>
        <end position="638"/>
    </location>
</feature>
<evidence type="ECO:0008006" key="8">
    <source>
        <dbReference type="Google" id="ProtNLM"/>
    </source>
</evidence>
<dbReference type="InterPro" id="IPR023346">
    <property type="entry name" value="Lysozyme-like_dom_sf"/>
</dbReference>
<keyword evidence="2 3" id="KW-0732">Signal</keyword>
<proteinExistence type="inferred from homology"/>
<evidence type="ECO:0000313" key="6">
    <source>
        <dbReference type="EMBL" id="OOZ40567.1"/>
    </source>
</evidence>
<dbReference type="GO" id="GO:0000270">
    <property type="term" value="P:peptidoglycan metabolic process"/>
    <property type="evidence" value="ECO:0007669"/>
    <property type="project" value="InterPro"/>
</dbReference>
<dbReference type="RefSeq" id="WP_078483419.1">
    <property type="nucleotide sequence ID" value="NZ_MPRL01000022.1"/>
</dbReference>
<feature type="signal peptide" evidence="3">
    <location>
        <begin position="1"/>
        <end position="22"/>
    </location>
</feature>
<dbReference type="Pfam" id="PF00760">
    <property type="entry name" value="Cucumo_coat"/>
    <property type="match status" value="1"/>
</dbReference>
<dbReference type="PROSITE" id="PS00922">
    <property type="entry name" value="TRANSGLYCOSYLASE"/>
    <property type="match status" value="1"/>
</dbReference>
<dbReference type="Pfam" id="PF14718">
    <property type="entry name" value="SLT_L"/>
    <property type="match status" value="1"/>
</dbReference>
<dbReference type="PANTHER" id="PTHR37423">
    <property type="entry name" value="SOLUBLE LYTIC MUREIN TRANSGLYCOSYLASE-RELATED"/>
    <property type="match status" value="1"/>
</dbReference>
<dbReference type="Gene3D" id="1.10.530.10">
    <property type="match status" value="1"/>
</dbReference>
<sequence length="638" mass="74059">MRPLFSILLLSVWLLLSGTVSAGEYDSERRLYKDAVSAFKAKDKPRFKRVMKKLTHYPLYPYLQQSELLQRLDRVSDSELRRFIKRYSDLPLASRLLGKYLLKLGKRGEWSRYLKHYDGRDGAKYRCYALRAESRSKGVDKLLPQIEKIWLSGKSQPKACDPLFAVLDKSPRMTGALIWKRIGLAVEQGNITLANYLAKRLSKSDRARFTLWKQVRRDPAKYLPSKKLKRDDALNRRIVIYGSKRLARKDATKAWKQWSKIEHGYRFSDKDRAEVARYIVVRGGLQKRPETRDWITALKPQWINDEVLRWQAKLAIYQNDWPLLKRSIKALPKDQQQEKQWRYWQARAAEASGDRRSANKTYVDLAGTVSYYGFLSADKTKRPYHLTSIPLLDEDTGIEKIAALDAVKRTRELLHFNRNTEARREWHQLLSGFDNQQTRLAAVLASRWSWHDGAILTTARTGQLSDLELRFPTPFKQLVVKNAKRQKIDPEWVFGVLRRESAFMADAQSGVGALGLMQLMPKTARELSRSLGIKRLRSNDILQPSRNIQLGSSYLRRMLDRFNNNQALATAAYNAGPHRVDSWLPDSGTTPADEWVELIPYSETRDYVKAVMAYTTIFDDKLNRRTSSLKSRMKDVKR</sequence>